<proteinExistence type="inferred from homology"/>
<keyword evidence="5" id="KW-1185">Reference proteome</keyword>
<feature type="domain" description="PucR C-terminal helix-turn-helix" evidence="2">
    <location>
        <begin position="362"/>
        <end position="416"/>
    </location>
</feature>
<feature type="domain" description="CdaR GGDEF-like" evidence="3">
    <location>
        <begin position="208"/>
        <end position="309"/>
    </location>
</feature>
<evidence type="ECO:0000313" key="5">
    <source>
        <dbReference type="Proteomes" id="UP001501612"/>
    </source>
</evidence>
<dbReference type="PANTHER" id="PTHR33744:SF1">
    <property type="entry name" value="DNA-BINDING TRANSCRIPTIONAL ACTIVATOR ADER"/>
    <property type="match status" value="1"/>
</dbReference>
<dbReference type="Pfam" id="PF17853">
    <property type="entry name" value="GGDEF_2"/>
    <property type="match status" value="1"/>
</dbReference>
<evidence type="ECO:0000313" key="4">
    <source>
        <dbReference type="EMBL" id="GAA1904316.1"/>
    </source>
</evidence>
<dbReference type="Pfam" id="PF13556">
    <property type="entry name" value="HTH_30"/>
    <property type="match status" value="1"/>
</dbReference>
<dbReference type="InterPro" id="IPR041522">
    <property type="entry name" value="CdaR_GGDEF"/>
</dbReference>
<evidence type="ECO:0000259" key="3">
    <source>
        <dbReference type="Pfam" id="PF17853"/>
    </source>
</evidence>
<dbReference type="InterPro" id="IPR025736">
    <property type="entry name" value="PucR_C-HTH_dom"/>
</dbReference>
<gene>
    <name evidence="4" type="ORF">GCM10009737_01290</name>
</gene>
<comment type="caution">
    <text evidence="4">The sequence shown here is derived from an EMBL/GenBank/DDBJ whole genome shotgun (WGS) entry which is preliminary data.</text>
</comment>
<accession>A0ABP5A5U0</accession>
<sequence>MAGPTDELLEPAGFSFDEEYPLVLPDWAAHAVAEHDWRPLAARVVRRCAHEVFRENAREEMFVEALTASVEENVAALRDVVSGLLRIEEVPLVRRLDFAALEAELRVSHAALQRSYRISFFLQWQEWAGVIATAATDADVSRAEALRTQGSLTALVNAYTDAVVSRVAASFSRSQDAFNRSRAHVRQRLVREVLDGREEGLSPADLLTLEYPLEAHHLGILLPRTSQGAATQLMVGLRQAVRPSHHLVHPTGLGSCVVWLAQTRPWGEERVARAVAVLETTGVQACVSEATIGLSGFRLAYEQALAVERILAGGLHVDSSAVIRHSALRLEILLLQDPVLAQSFLRQELGPLAEETAEAAKLRATLEASFRLGSHVATAEHLALHEHTVRNRLQKATELLGPLHERRTELQVALRLWRILAGPQG</sequence>
<evidence type="ECO:0000259" key="2">
    <source>
        <dbReference type="Pfam" id="PF13556"/>
    </source>
</evidence>
<dbReference type="InterPro" id="IPR042070">
    <property type="entry name" value="PucR_C-HTH_sf"/>
</dbReference>
<dbReference type="Proteomes" id="UP001501612">
    <property type="component" value="Unassembled WGS sequence"/>
</dbReference>
<dbReference type="PANTHER" id="PTHR33744">
    <property type="entry name" value="CARBOHYDRATE DIACID REGULATOR"/>
    <property type="match status" value="1"/>
</dbReference>
<name>A0ABP5A5U0_9ACTN</name>
<dbReference type="InterPro" id="IPR051448">
    <property type="entry name" value="CdaR-like_regulators"/>
</dbReference>
<evidence type="ECO:0000256" key="1">
    <source>
        <dbReference type="ARBA" id="ARBA00006754"/>
    </source>
</evidence>
<comment type="similarity">
    <text evidence="1">Belongs to the CdaR family.</text>
</comment>
<dbReference type="Gene3D" id="1.10.10.2840">
    <property type="entry name" value="PucR C-terminal helix-turn-helix domain"/>
    <property type="match status" value="1"/>
</dbReference>
<protein>
    <recommendedName>
        <fullName evidence="6">PucR family transcriptional regulator</fullName>
    </recommendedName>
</protein>
<evidence type="ECO:0008006" key="6">
    <source>
        <dbReference type="Google" id="ProtNLM"/>
    </source>
</evidence>
<dbReference type="EMBL" id="BAAAMY010000001">
    <property type="protein sequence ID" value="GAA1904316.1"/>
    <property type="molecule type" value="Genomic_DNA"/>
</dbReference>
<organism evidence="4 5">
    <name type="scientific">Nocardioides lentus</name>
    <dbReference type="NCBI Taxonomy" id="338077"/>
    <lineage>
        <taxon>Bacteria</taxon>
        <taxon>Bacillati</taxon>
        <taxon>Actinomycetota</taxon>
        <taxon>Actinomycetes</taxon>
        <taxon>Propionibacteriales</taxon>
        <taxon>Nocardioidaceae</taxon>
        <taxon>Nocardioides</taxon>
    </lineage>
</organism>
<dbReference type="RefSeq" id="WP_344002232.1">
    <property type="nucleotide sequence ID" value="NZ_BAAAMY010000001.1"/>
</dbReference>
<reference evidence="5" key="1">
    <citation type="journal article" date="2019" name="Int. J. Syst. Evol. Microbiol.">
        <title>The Global Catalogue of Microorganisms (GCM) 10K type strain sequencing project: providing services to taxonomists for standard genome sequencing and annotation.</title>
        <authorList>
            <consortium name="The Broad Institute Genomics Platform"/>
            <consortium name="The Broad Institute Genome Sequencing Center for Infectious Disease"/>
            <person name="Wu L."/>
            <person name="Ma J."/>
        </authorList>
    </citation>
    <scope>NUCLEOTIDE SEQUENCE [LARGE SCALE GENOMIC DNA]</scope>
    <source>
        <strain evidence="5">JCM 14046</strain>
    </source>
</reference>